<dbReference type="Proteomes" id="UP001274830">
    <property type="component" value="Unassembled WGS sequence"/>
</dbReference>
<dbReference type="InterPro" id="IPR036396">
    <property type="entry name" value="Cyt_P450_sf"/>
</dbReference>
<dbReference type="EMBL" id="JAUTXT010000026">
    <property type="protein sequence ID" value="KAK3673220.1"/>
    <property type="molecule type" value="Genomic_DNA"/>
</dbReference>
<dbReference type="GO" id="GO:0020037">
    <property type="term" value="F:heme binding"/>
    <property type="evidence" value="ECO:0007669"/>
    <property type="project" value="InterPro"/>
</dbReference>
<dbReference type="PRINTS" id="PR00464">
    <property type="entry name" value="EP450II"/>
</dbReference>
<dbReference type="PRINTS" id="PR00385">
    <property type="entry name" value="P450"/>
</dbReference>
<evidence type="ECO:0000256" key="2">
    <source>
        <dbReference type="ARBA" id="ARBA00010617"/>
    </source>
</evidence>
<evidence type="ECO:0000256" key="1">
    <source>
        <dbReference type="ARBA" id="ARBA00001971"/>
    </source>
</evidence>
<keyword evidence="7" id="KW-0503">Monooxygenase</keyword>
<accession>A0AAE1BZ73</accession>
<protein>
    <submittedName>
        <fullName evidence="10">Uncharacterized protein</fullName>
    </submittedName>
</protein>
<dbReference type="InterPro" id="IPR002974">
    <property type="entry name" value="Cyt_P450_E_CYP52_ascomycetes"/>
</dbReference>
<reference evidence="10" key="1">
    <citation type="submission" date="2023-07" db="EMBL/GenBank/DDBJ databases">
        <title>Black Yeasts Isolated from many extreme environments.</title>
        <authorList>
            <person name="Coleine C."/>
            <person name="Stajich J.E."/>
            <person name="Selbmann L."/>
        </authorList>
    </citation>
    <scope>NUCLEOTIDE SEQUENCE</scope>
    <source>
        <strain evidence="10">CCFEE 5485</strain>
    </source>
</reference>
<evidence type="ECO:0000313" key="10">
    <source>
        <dbReference type="EMBL" id="KAK3673220.1"/>
    </source>
</evidence>
<dbReference type="GO" id="GO:0005506">
    <property type="term" value="F:iron ion binding"/>
    <property type="evidence" value="ECO:0007669"/>
    <property type="project" value="InterPro"/>
</dbReference>
<keyword evidence="11" id="KW-1185">Reference proteome</keyword>
<dbReference type="PANTHER" id="PTHR24287">
    <property type="entry name" value="P450, PUTATIVE (EUROFUNG)-RELATED"/>
    <property type="match status" value="1"/>
</dbReference>
<keyword evidence="5" id="KW-0560">Oxidoreductase</keyword>
<keyword evidence="3 8" id="KW-0349">Heme</keyword>
<evidence type="ECO:0000256" key="5">
    <source>
        <dbReference type="ARBA" id="ARBA00023002"/>
    </source>
</evidence>
<evidence type="ECO:0000256" key="4">
    <source>
        <dbReference type="ARBA" id="ARBA00022723"/>
    </source>
</evidence>
<dbReference type="PRINTS" id="PR01239">
    <property type="entry name" value="EP450IICYP52"/>
</dbReference>
<dbReference type="SUPFAM" id="SSF48264">
    <property type="entry name" value="Cytochrome P450"/>
    <property type="match status" value="1"/>
</dbReference>
<comment type="caution">
    <text evidence="10">The sequence shown here is derived from an EMBL/GenBank/DDBJ whole genome shotgun (WGS) entry which is preliminary data.</text>
</comment>
<dbReference type="InterPro" id="IPR001128">
    <property type="entry name" value="Cyt_P450"/>
</dbReference>
<dbReference type="AlphaFoldDB" id="A0AAE1BZ73"/>
<keyword evidence="9" id="KW-1133">Transmembrane helix</keyword>
<comment type="similarity">
    <text evidence="2">Belongs to the cytochrome P450 family.</text>
</comment>
<feature type="binding site" description="axial binding residue" evidence="8">
    <location>
        <position position="463"/>
    </location>
    <ligand>
        <name>heme</name>
        <dbReference type="ChEBI" id="CHEBI:30413"/>
    </ligand>
    <ligandPart>
        <name>Fe</name>
        <dbReference type="ChEBI" id="CHEBI:18248"/>
    </ligandPart>
</feature>
<keyword evidence="9" id="KW-0812">Transmembrane</keyword>
<gene>
    <name evidence="10" type="ORF">LTR78_006765</name>
</gene>
<evidence type="ECO:0000313" key="11">
    <source>
        <dbReference type="Proteomes" id="UP001274830"/>
    </source>
</evidence>
<evidence type="ECO:0000256" key="3">
    <source>
        <dbReference type="ARBA" id="ARBA00022617"/>
    </source>
</evidence>
<evidence type="ECO:0000256" key="6">
    <source>
        <dbReference type="ARBA" id="ARBA00023004"/>
    </source>
</evidence>
<sequence>MNISRLPLVAKAAALLTVAYILYQIYIQLTIGAKRRAFQREKGTLPVPWLYTLKDRFMGVDVFMENMKALKARNILALGKSRFDLQKVRTYRMVMLGRDVFITIEPENLKTIQAVDFKKWSLGSRRKTAFRPLLGIGIFTSDGADWQHSREMLRPNFARSQVGDLATFERHVSHLVEAIPTDGSTVDLSEMFFRLTMDSATEFLFGESTESLTKGSSEGFSDAFMRSQDFVANNSRWGSWAKLFPANKQWLADQKFVHDFVDYYVQKNMAKRSELLREKSNAEKSGRYIFIDEIVRQTEDPIRIRSELLNILLAGRDTTASLLTNVWDTLAKRPDIWSCLQSEVAKLDGKAPTFEQLKEMKYLKGLLNESLRLYPVVPVNSREALEDTTLPLGGGPDGSAPVFVPKGQVVSWSTYAMHRRRDYYGEDADDFKVERWLDDAETGRKGLRPGWEYLPFNGGARICLVSDSSPVKAIQTDIFKGQQFALTEASYTTVRLCQAFSKIESRNPSPWTESLTLTCVNLHGANVALKL</sequence>
<dbReference type="GO" id="GO:0016712">
    <property type="term" value="F:oxidoreductase activity, acting on paired donors, with incorporation or reduction of molecular oxygen, reduced flavin or flavoprotein as one donor, and incorporation of one atom of oxygen"/>
    <property type="evidence" value="ECO:0007669"/>
    <property type="project" value="InterPro"/>
</dbReference>
<proteinExistence type="inferred from homology"/>
<organism evidence="10 11">
    <name type="scientific">Recurvomyces mirabilis</name>
    <dbReference type="NCBI Taxonomy" id="574656"/>
    <lineage>
        <taxon>Eukaryota</taxon>
        <taxon>Fungi</taxon>
        <taxon>Dikarya</taxon>
        <taxon>Ascomycota</taxon>
        <taxon>Pezizomycotina</taxon>
        <taxon>Dothideomycetes</taxon>
        <taxon>Dothideomycetidae</taxon>
        <taxon>Mycosphaerellales</taxon>
        <taxon>Teratosphaeriaceae</taxon>
        <taxon>Recurvomyces</taxon>
    </lineage>
</organism>
<dbReference type="InterPro" id="IPR002402">
    <property type="entry name" value="Cyt_P450_E_grp-II"/>
</dbReference>
<keyword evidence="4 8" id="KW-0479">Metal-binding</keyword>
<evidence type="ECO:0000256" key="8">
    <source>
        <dbReference type="PIRSR" id="PIRSR602402-1"/>
    </source>
</evidence>
<dbReference type="Pfam" id="PF00067">
    <property type="entry name" value="p450"/>
    <property type="match status" value="1"/>
</dbReference>
<dbReference type="Gene3D" id="1.10.630.10">
    <property type="entry name" value="Cytochrome P450"/>
    <property type="match status" value="1"/>
</dbReference>
<feature type="transmembrane region" description="Helical" evidence="9">
    <location>
        <begin position="12"/>
        <end position="33"/>
    </location>
</feature>
<name>A0AAE1BZ73_9PEZI</name>
<dbReference type="PANTHER" id="PTHR24287:SF1">
    <property type="entry name" value="P450, PUTATIVE (EUROFUNG)-RELATED"/>
    <property type="match status" value="1"/>
</dbReference>
<keyword evidence="6 8" id="KW-0408">Iron</keyword>
<dbReference type="InterPro" id="IPR047146">
    <property type="entry name" value="Cyt_P450_E_CYP52_fungi"/>
</dbReference>
<comment type="cofactor">
    <cofactor evidence="1 8">
        <name>heme</name>
        <dbReference type="ChEBI" id="CHEBI:30413"/>
    </cofactor>
</comment>
<dbReference type="CDD" id="cd11063">
    <property type="entry name" value="CYP52"/>
    <property type="match status" value="1"/>
</dbReference>
<evidence type="ECO:0000256" key="9">
    <source>
        <dbReference type="SAM" id="Phobius"/>
    </source>
</evidence>
<evidence type="ECO:0000256" key="7">
    <source>
        <dbReference type="ARBA" id="ARBA00023033"/>
    </source>
</evidence>
<keyword evidence="9" id="KW-0472">Membrane</keyword>